<dbReference type="Pfam" id="PF11744">
    <property type="entry name" value="ALMT"/>
    <property type="match status" value="2"/>
</dbReference>
<dbReference type="GO" id="GO:0015743">
    <property type="term" value="P:malate transport"/>
    <property type="evidence" value="ECO:0007669"/>
    <property type="project" value="InterPro"/>
</dbReference>
<keyword evidence="6" id="KW-0406">Ion transport</keyword>
<keyword evidence="10" id="KW-1185">Reference proteome</keyword>
<evidence type="ECO:0000256" key="3">
    <source>
        <dbReference type="ARBA" id="ARBA00022448"/>
    </source>
</evidence>
<accession>A0A3S3PY02</accession>
<comment type="subcellular location">
    <subcellularLocation>
        <location evidence="1">Membrane</location>
        <topology evidence="1">Multi-pass membrane protein</topology>
    </subcellularLocation>
</comment>
<dbReference type="STRING" id="337451.A0A3S3PY02"/>
<proteinExistence type="inferred from homology"/>
<evidence type="ECO:0000256" key="7">
    <source>
        <dbReference type="ARBA" id="ARBA00023136"/>
    </source>
</evidence>
<evidence type="ECO:0000256" key="8">
    <source>
        <dbReference type="ARBA" id="ARBA00023303"/>
    </source>
</evidence>
<name>A0A3S3PY02_9MAGN</name>
<dbReference type="GO" id="GO:0016020">
    <property type="term" value="C:membrane"/>
    <property type="evidence" value="ECO:0007669"/>
    <property type="project" value="UniProtKB-SubCell"/>
</dbReference>
<evidence type="ECO:0000256" key="2">
    <source>
        <dbReference type="ARBA" id="ARBA00007079"/>
    </source>
</evidence>
<dbReference type="OrthoDB" id="68611at2759"/>
<sequence length="246" mass="28185">MKERLLERDVVLGYHSEQGIRSKFVCFSSFRDWISKLWKQLLNLITIYWEFGRSDPRKVIFSAKMSLALTVISLLIFWKDSDTDISRYSVWAIITVPLVFQFSNGEELHNLVVKIFMVVANSLEGGFATWEPPHGPYKMMRYPWKNYIKVGGALRHSAFMVMALHGCLLSEMQAPPEGRQVFSAELLIVGIEGAKLLRELGNKVKAMVKLNPGDILLVVHEAAEELQKKIRLTIIPSCQFRLLGDW</sequence>
<reference evidence="9 10" key="1">
    <citation type="journal article" date="2019" name="Nat. Plants">
        <title>Stout camphor tree genome fills gaps in understanding of flowering plant genome evolution.</title>
        <authorList>
            <person name="Chaw S.M."/>
            <person name="Liu Y.C."/>
            <person name="Wu Y.W."/>
            <person name="Wang H.Y."/>
            <person name="Lin C.I."/>
            <person name="Wu C.S."/>
            <person name="Ke H.M."/>
            <person name="Chang L.Y."/>
            <person name="Hsu C.Y."/>
            <person name="Yang H.T."/>
            <person name="Sudianto E."/>
            <person name="Hsu M.H."/>
            <person name="Wu K.P."/>
            <person name="Wang L.N."/>
            <person name="Leebens-Mack J.H."/>
            <person name="Tsai I.J."/>
        </authorList>
    </citation>
    <scope>NUCLEOTIDE SEQUENCE [LARGE SCALE GENOMIC DNA]</scope>
    <source>
        <strain evidence="10">cv. Chaw 1501</strain>
        <tissue evidence="9">Young leaves</tissue>
    </source>
</reference>
<comment type="caution">
    <text evidence="9">The sequence shown here is derived from an EMBL/GenBank/DDBJ whole genome shotgun (WGS) entry which is preliminary data.</text>
</comment>
<evidence type="ECO:0000256" key="1">
    <source>
        <dbReference type="ARBA" id="ARBA00004141"/>
    </source>
</evidence>
<keyword evidence="5" id="KW-1133">Transmembrane helix</keyword>
<keyword evidence="7" id="KW-0472">Membrane</keyword>
<dbReference type="Proteomes" id="UP000283530">
    <property type="component" value="Unassembled WGS sequence"/>
</dbReference>
<dbReference type="PANTHER" id="PTHR31086">
    <property type="entry name" value="ALUMINUM-ACTIVATED MALATE TRANSPORTER 10"/>
    <property type="match status" value="1"/>
</dbReference>
<dbReference type="GO" id="GO:0034220">
    <property type="term" value="P:monoatomic ion transmembrane transport"/>
    <property type="evidence" value="ECO:0007669"/>
    <property type="project" value="UniProtKB-KW"/>
</dbReference>
<dbReference type="AlphaFoldDB" id="A0A3S3PY02"/>
<evidence type="ECO:0000256" key="4">
    <source>
        <dbReference type="ARBA" id="ARBA00022692"/>
    </source>
</evidence>
<evidence type="ECO:0000256" key="5">
    <source>
        <dbReference type="ARBA" id="ARBA00022989"/>
    </source>
</evidence>
<dbReference type="InterPro" id="IPR020966">
    <property type="entry name" value="ALMT"/>
</dbReference>
<gene>
    <name evidence="9" type="ORF">CKAN_00339500</name>
</gene>
<evidence type="ECO:0000256" key="6">
    <source>
        <dbReference type="ARBA" id="ARBA00023065"/>
    </source>
</evidence>
<protein>
    <submittedName>
        <fullName evidence="9">Aluminum-activated malate transporter 9-like protein isoform X3</fullName>
    </submittedName>
</protein>
<keyword evidence="4" id="KW-0812">Transmembrane</keyword>
<keyword evidence="3" id="KW-0813">Transport</keyword>
<keyword evidence="8" id="KW-0407">Ion channel</keyword>
<dbReference type="EMBL" id="QPKB01000001">
    <property type="protein sequence ID" value="RWR75032.1"/>
    <property type="molecule type" value="Genomic_DNA"/>
</dbReference>
<evidence type="ECO:0000313" key="10">
    <source>
        <dbReference type="Proteomes" id="UP000283530"/>
    </source>
</evidence>
<organism evidence="9 10">
    <name type="scientific">Cinnamomum micranthum f. kanehirae</name>
    <dbReference type="NCBI Taxonomy" id="337451"/>
    <lineage>
        <taxon>Eukaryota</taxon>
        <taxon>Viridiplantae</taxon>
        <taxon>Streptophyta</taxon>
        <taxon>Embryophyta</taxon>
        <taxon>Tracheophyta</taxon>
        <taxon>Spermatophyta</taxon>
        <taxon>Magnoliopsida</taxon>
        <taxon>Magnoliidae</taxon>
        <taxon>Laurales</taxon>
        <taxon>Lauraceae</taxon>
        <taxon>Cinnamomum</taxon>
    </lineage>
</organism>
<comment type="similarity">
    <text evidence="2">Belongs to the aromatic acid exporter (TC 2.A.85) family.</text>
</comment>
<evidence type="ECO:0000313" key="9">
    <source>
        <dbReference type="EMBL" id="RWR75032.1"/>
    </source>
</evidence>